<name>A0A2P1P6S7_9RICK</name>
<keyword evidence="2" id="KW-1185">Reference proteome</keyword>
<accession>A0A2P1P6S7</accession>
<organism evidence="1 2">
    <name type="scientific">Candidatus Phycorickettsia trachydisci</name>
    <dbReference type="NCBI Taxonomy" id="2115978"/>
    <lineage>
        <taxon>Bacteria</taxon>
        <taxon>Pseudomonadati</taxon>
        <taxon>Pseudomonadota</taxon>
        <taxon>Alphaproteobacteria</taxon>
        <taxon>Rickettsiales</taxon>
        <taxon>Rickettsiaceae</taxon>
        <taxon>Candidatus Phycorickettsia</taxon>
    </lineage>
</organism>
<dbReference type="AlphaFoldDB" id="A0A2P1P6S7"/>
<sequence>MHIRRMAASTIIPFYREIFSFGPNMLGFGEFIVSSKTKTPSGDRGIGLAVCQKIIEAHKGSIVADSDGHS</sequence>
<protein>
    <recommendedName>
        <fullName evidence="3">Histidine kinase</fullName>
    </recommendedName>
</protein>
<gene>
    <name evidence="1" type="ORF">phytr_80</name>
</gene>
<evidence type="ECO:0000313" key="1">
    <source>
        <dbReference type="EMBL" id="AVP86972.1"/>
    </source>
</evidence>
<dbReference type="InterPro" id="IPR036890">
    <property type="entry name" value="HATPase_C_sf"/>
</dbReference>
<dbReference type="SUPFAM" id="SSF55874">
    <property type="entry name" value="ATPase domain of HSP90 chaperone/DNA topoisomerase II/histidine kinase"/>
    <property type="match status" value="1"/>
</dbReference>
<dbReference type="Gene3D" id="3.30.565.10">
    <property type="entry name" value="Histidine kinase-like ATPase, C-terminal domain"/>
    <property type="match status" value="1"/>
</dbReference>
<proteinExistence type="predicted"/>
<reference evidence="1 2" key="1">
    <citation type="submission" date="2018-03" db="EMBL/GenBank/DDBJ databases">
        <title>A gene transfer event suggests a long-term partnership between eustigmatophyte algae and a novel lineage of endosymbiotic bacteria.</title>
        <authorList>
            <person name="Yurchenko T."/>
            <person name="Sevcikova T."/>
            <person name="Pribyl P."/>
            <person name="El Karkouri K."/>
            <person name="Klimes V."/>
            <person name="Amaral R."/>
            <person name="Zbrankova V."/>
            <person name="Kim E."/>
            <person name="Raoult D."/>
            <person name="Santos L.M.A."/>
            <person name="Elias M."/>
        </authorList>
    </citation>
    <scope>NUCLEOTIDE SEQUENCE [LARGE SCALE GENOMIC DNA]</scope>
    <source>
        <strain evidence="1">CCALA 838</strain>
    </source>
</reference>
<evidence type="ECO:0000313" key="2">
    <source>
        <dbReference type="Proteomes" id="UP000241762"/>
    </source>
</evidence>
<dbReference type="Proteomes" id="UP000241762">
    <property type="component" value="Chromosome"/>
</dbReference>
<dbReference type="EMBL" id="CP027845">
    <property type="protein sequence ID" value="AVP86972.1"/>
    <property type="molecule type" value="Genomic_DNA"/>
</dbReference>
<dbReference type="KEGG" id="ptc:phytr_80"/>
<evidence type="ECO:0008006" key="3">
    <source>
        <dbReference type="Google" id="ProtNLM"/>
    </source>
</evidence>